<name>A0A517ZNN7_9PLAN</name>
<dbReference type="EMBL" id="CP036276">
    <property type="protein sequence ID" value="QDU44094.1"/>
    <property type="molecule type" value="Genomic_DNA"/>
</dbReference>
<keyword evidence="2" id="KW-1185">Reference proteome</keyword>
<gene>
    <name evidence="1" type="ORF">Mal52_25720</name>
</gene>
<reference evidence="1 2" key="1">
    <citation type="submission" date="2019-02" db="EMBL/GenBank/DDBJ databases">
        <title>Deep-cultivation of Planctomycetes and their phenomic and genomic characterization uncovers novel biology.</title>
        <authorList>
            <person name="Wiegand S."/>
            <person name="Jogler M."/>
            <person name="Boedeker C."/>
            <person name="Pinto D."/>
            <person name="Vollmers J."/>
            <person name="Rivas-Marin E."/>
            <person name="Kohn T."/>
            <person name="Peeters S.H."/>
            <person name="Heuer A."/>
            <person name="Rast P."/>
            <person name="Oberbeckmann S."/>
            <person name="Bunk B."/>
            <person name="Jeske O."/>
            <person name="Meyerdierks A."/>
            <person name="Storesund J.E."/>
            <person name="Kallscheuer N."/>
            <person name="Luecker S."/>
            <person name="Lage O.M."/>
            <person name="Pohl T."/>
            <person name="Merkel B.J."/>
            <person name="Hornburger P."/>
            <person name="Mueller R.-W."/>
            <person name="Bruemmer F."/>
            <person name="Labrenz M."/>
            <person name="Spormann A.M."/>
            <person name="Op den Camp H."/>
            <person name="Overmann J."/>
            <person name="Amann R."/>
            <person name="Jetten M.S.M."/>
            <person name="Mascher T."/>
            <person name="Medema M.H."/>
            <person name="Devos D.P."/>
            <person name="Kaster A.-K."/>
            <person name="Ovreas L."/>
            <person name="Rohde M."/>
            <person name="Galperin M.Y."/>
            <person name="Jogler C."/>
        </authorList>
    </citation>
    <scope>NUCLEOTIDE SEQUENCE [LARGE SCALE GENOMIC DNA]</scope>
    <source>
        <strain evidence="1 2">Mal52</strain>
    </source>
</reference>
<evidence type="ECO:0000313" key="2">
    <source>
        <dbReference type="Proteomes" id="UP000319383"/>
    </source>
</evidence>
<protein>
    <submittedName>
        <fullName evidence="1">Uncharacterized protein</fullName>
    </submittedName>
</protein>
<sequence>MSTMSMISSNYRSTVPHGFANPPVTSTPPAISRDRNSYVRNSDTEQVWHRGRVPAGFWDVAENRKSYMQWLGRKLGFHVPHDWYALTKRNFDENHGAGLLALKYNASPLAALQEFLPHVHWKEWLFKSAPQGFWKSPGNRRRYMRWLARELDIRQTEDWYRVSKCDFHSHHGGGFLSNVHHDSPIAAVREFESAYPWKEWLFLSVPKNFWRRADNRFAFMNWLGEKLQLTSQQAWKSVSKQDFYVNGGGGLLANYYGDSPANAVQEYLQAQEQKPSGLRPTVAA</sequence>
<dbReference type="Proteomes" id="UP000319383">
    <property type="component" value="Chromosome"/>
</dbReference>
<evidence type="ECO:0000313" key="1">
    <source>
        <dbReference type="EMBL" id="QDU44094.1"/>
    </source>
</evidence>
<organism evidence="1 2">
    <name type="scientific">Symmachiella dynata</name>
    <dbReference type="NCBI Taxonomy" id="2527995"/>
    <lineage>
        <taxon>Bacteria</taxon>
        <taxon>Pseudomonadati</taxon>
        <taxon>Planctomycetota</taxon>
        <taxon>Planctomycetia</taxon>
        <taxon>Planctomycetales</taxon>
        <taxon>Planctomycetaceae</taxon>
        <taxon>Symmachiella</taxon>
    </lineage>
</organism>
<dbReference type="KEGG" id="sdyn:Mal52_25720"/>
<dbReference type="AlphaFoldDB" id="A0A517ZNN7"/>
<proteinExistence type="predicted"/>
<accession>A0A517ZNN7</accession>